<dbReference type="PANTHER" id="PTHR36115">
    <property type="entry name" value="PROLINE-RICH ANTIGEN HOMOLOG-RELATED"/>
    <property type="match status" value="1"/>
</dbReference>
<proteinExistence type="predicted"/>
<dbReference type="EMBL" id="SJPG01000001">
    <property type="protein sequence ID" value="TWT62053.1"/>
    <property type="molecule type" value="Genomic_DNA"/>
</dbReference>
<evidence type="ECO:0000256" key="5">
    <source>
        <dbReference type="ARBA" id="ARBA00023136"/>
    </source>
</evidence>
<accession>A0A5C5XIA7</accession>
<dbReference type="Pfam" id="PF06271">
    <property type="entry name" value="RDD"/>
    <property type="match status" value="1"/>
</dbReference>
<dbReference type="InterPro" id="IPR010432">
    <property type="entry name" value="RDD"/>
</dbReference>
<keyword evidence="5 7" id="KW-0472">Membrane</keyword>
<dbReference type="GO" id="GO:0005886">
    <property type="term" value="C:plasma membrane"/>
    <property type="evidence" value="ECO:0007669"/>
    <property type="project" value="UniProtKB-SubCell"/>
</dbReference>
<evidence type="ECO:0000256" key="4">
    <source>
        <dbReference type="ARBA" id="ARBA00022989"/>
    </source>
</evidence>
<keyword evidence="3 7" id="KW-0812">Transmembrane</keyword>
<feature type="transmembrane region" description="Helical" evidence="7">
    <location>
        <begin position="251"/>
        <end position="271"/>
    </location>
</feature>
<feature type="region of interest" description="Disordered" evidence="6">
    <location>
        <begin position="30"/>
        <end position="60"/>
    </location>
</feature>
<feature type="transmembrane region" description="Helical" evidence="7">
    <location>
        <begin position="147"/>
        <end position="167"/>
    </location>
</feature>
<comment type="caution">
    <text evidence="9">The sequence shown here is derived from an EMBL/GenBank/DDBJ whole genome shotgun (WGS) entry which is preliminary data.</text>
</comment>
<evidence type="ECO:0000256" key="6">
    <source>
        <dbReference type="SAM" id="MobiDB-lite"/>
    </source>
</evidence>
<protein>
    <submittedName>
        <fullName evidence="9">RDD family protein</fullName>
    </submittedName>
</protein>
<evidence type="ECO:0000313" key="9">
    <source>
        <dbReference type="EMBL" id="TWT62053.1"/>
    </source>
</evidence>
<feature type="transmembrane region" description="Helical" evidence="7">
    <location>
        <begin position="554"/>
        <end position="576"/>
    </location>
</feature>
<evidence type="ECO:0000313" key="10">
    <source>
        <dbReference type="Proteomes" id="UP000316095"/>
    </source>
</evidence>
<evidence type="ECO:0000256" key="3">
    <source>
        <dbReference type="ARBA" id="ARBA00022692"/>
    </source>
</evidence>
<organism evidence="9 10">
    <name type="scientific">Rubinisphaera italica</name>
    <dbReference type="NCBI Taxonomy" id="2527969"/>
    <lineage>
        <taxon>Bacteria</taxon>
        <taxon>Pseudomonadati</taxon>
        <taxon>Planctomycetota</taxon>
        <taxon>Planctomycetia</taxon>
        <taxon>Planctomycetales</taxon>
        <taxon>Planctomycetaceae</taxon>
        <taxon>Rubinisphaera</taxon>
    </lineage>
</organism>
<sequence>MSIKFRCPDCGHGIKAPDAAAGKGVRCPNCSKKVRIPDGSEKSPSSTRRKKTKEPTSEDSNAFLENIDLGNAEAAGVVLCQKCAAQIPPEETTCPECGFDPEQLTTAGRRRSKMAAKGIDPKSYYASLWKEPFAFTKSNFKQVMKTGWILAFFFVLSCFCGYWLTWVATGPPFGFWTLLTTVTTMIPLGWLLVQHLEIVQLSMEKKDTIKKIRFDFALCGMSGIKFVFWVFIYGLPFWIVFGGLGILLDSMGIGIGPAIGISLGWISILIFTPQAMSHLAMPVESQGWIFPKVAKTLRLTFVPGLMWALLFLAVNLPVIGGIAGVYFVGGQKFEQFMKVHEEHAQLHRAKVEIKLAESSGMDDRKAAAQDKWGAIAQKEDLESENYTALILPIVIGILCCFLIGFSSVVTARANGLFTANLRKGLNLIGSKKELTYVKKQDGNDKIRNRKTTVIAPIGMRSLAYVIDVLALMALNGTVLGMIYYVATSFDADFESLTAYIISLCVSSIGPTIAFAFYFIKNESGYEQTTPGKGAMKLFVAEDERCQPITTGQAVIRFLSFWFISCFLTAGIGNLIACFRPDRKTLHDIISGTQVRMDTPKASEPPAE</sequence>
<evidence type="ECO:0000256" key="1">
    <source>
        <dbReference type="ARBA" id="ARBA00004651"/>
    </source>
</evidence>
<comment type="subcellular location">
    <subcellularLocation>
        <location evidence="1">Cell membrane</location>
        <topology evidence="1">Multi-pass membrane protein</topology>
    </subcellularLocation>
</comment>
<feature type="transmembrane region" description="Helical" evidence="7">
    <location>
        <begin position="214"/>
        <end position="239"/>
    </location>
</feature>
<name>A0A5C5XIA7_9PLAN</name>
<feature type="domain" description="RDD" evidence="8">
    <location>
        <begin position="455"/>
        <end position="591"/>
    </location>
</feature>
<dbReference type="Proteomes" id="UP000316095">
    <property type="component" value="Unassembled WGS sequence"/>
</dbReference>
<evidence type="ECO:0000256" key="7">
    <source>
        <dbReference type="SAM" id="Phobius"/>
    </source>
</evidence>
<evidence type="ECO:0000256" key="2">
    <source>
        <dbReference type="ARBA" id="ARBA00022475"/>
    </source>
</evidence>
<gene>
    <name evidence="9" type="ORF">Pan54_27920</name>
</gene>
<dbReference type="RefSeq" id="WP_146503954.1">
    <property type="nucleotide sequence ID" value="NZ_SJPG01000001.1"/>
</dbReference>
<dbReference type="InterPro" id="IPR051791">
    <property type="entry name" value="Pra-immunoreactive"/>
</dbReference>
<dbReference type="PANTHER" id="PTHR36115:SF4">
    <property type="entry name" value="MEMBRANE PROTEIN"/>
    <property type="match status" value="1"/>
</dbReference>
<dbReference type="OrthoDB" id="261253at2"/>
<feature type="transmembrane region" description="Helical" evidence="7">
    <location>
        <begin position="305"/>
        <end position="328"/>
    </location>
</feature>
<evidence type="ECO:0000259" key="8">
    <source>
        <dbReference type="Pfam" id="PF06271"/>
    </source>
</evidence>
<keyword evidence="2" id="KW-1003">Cell membrane</keyword>
<keyword evidence="10" id="KW-1185">Reference proteome</keyword>
<feature type="transmembrane region" description="Helical" evidence="7">
    <location>
        <begin position="389"/>
        <end position="413"/>
    </location>
</feature>
<dbReference type="AlphaFoldDB" id="A0A5C5XIA7"/>
<feature type="transmembrane region" description="Helical" evidence="7">
    <location>
        <begin position="462"/>
        <end position="486"/>
    </location>
</feature>
<feature type="transmembrane region" description="Helical" evidence="7">
    <location>
        <begin position="498"/>
        <end position="519"/>
    </location>
</feature>
<keyword evidence="4 7" id="KW-1133">Transmembrane helix</keyword>
<reference evidence="9 10" key="1">
    <citation type="submission" date="2019-02" db="EMBL/GenBank/DDBJ databases">
        <title>Deep-cultivation of Planctomycetes and their phenomic and genomic characterization uncovers novel biology.</title>
        <authorList>
            <person name="Wiegand S."/>
            <person name="Jogler M."/>
            <person name="Boedeker C."/>
            <person name="Pinto D."/>
            <person name="Vollmers J."/>
            <person name="Rivas-Marin E."/>
            <person name="Kohn T."/>
            <person name="Peeters S.H."/>
            <person name="Heuer A."/>
            <person name="Rast P."/>
            <person name="Oberbeckmann S."/>
            <person name="Bunk B."/>
            <person name="Jeske O."/>
            <person name="Meyerdierks A."/>
            <person name="Storesund J.E."/>
            <person name="Kallscheuer N."/>
            <person name="Luecker S."/>
            <person name="Lage O.M."/>
            <person name="Pohl T."/>
            <person name="Merkel B.J."/>
            <person name="Hornburger P."/>
            <person name="Mueller R.-W."/>
            <person name="Bruemmer F."/>
            <person name="Labrenz M."/>
            <person name="Spormann A.M."/>
            <person name="Op Den Camp H."/>
            <person name="Overmann J."/>
            <person name="Amann R."/>
            <person name="Jetten M.S.M."/>
            <person name="Mascher T."/>
            <person name="Medema M.H."/>
            <person name="Devos D.P."/>
            <person name="Kaster A.-K."/>
            <person name="Ovreas L."/>
            <person name="Rohde M."/>
            <person name="Galperin M.Y."/>
            <person name="Jogler C."/>
        </authorList>
    </citation>
    <scope>NUCLEOTIDE SEQUENCE [LARGE SCALE GENOMIC DNA]</scope>
    <source>
        <strain evidence="9 10">Pan54</strain>
    </source>
</reference>
<feature type="transmembrane region" description="Helical" evidence="7">
    <location>
        <begin position="173"/>
        <end position="193"/>
    </location>
</feature>
<dbReference type="Gene3D" id="2.20.28.160">
    <property type="match status" value="1"/>
</dbReference>